<comment type="caution">
    <text evidence="4">The sequence shown here is derived from an EMBL/GenBank/DDBJ whole genome shotgun (WGS) entry which is preliminary data.</text>
</comment>
<dbReference type="RefSeq" id="WP_188929054.1">
    <property type="nucleotide sequence ID" value="NZ_BMJC01000001.1"/>
</dbReference>
<dbReference type="InterPro" id="IPR006860">
    <property type="entry name" value="FecR"/>
</dbReference>
<evidence type="ECO:0000259" key="2">
    <source>
        <dbReference type="Pfam" id="PF04773"/>
    </source>
</evidence>
<sequence>MSKNYIGVEDLLSDESFLSWYFQTDARCIRQWEAWMAADPLHRARAEQAVAFLQSLRLDEPEITADQLTQAEMRLLQQIREAENRSYRETEPKEHRRPVLSTRRWWMAAAAVLLVATGVYMIRELSLRSQPMVHTAYGEVKENLLPDGSSVVVNANSKLSFSSGWKDGKDREVWLTGEAFFHVAKTPLKSRFIVHVNHFDIIVMGTQFNVVNRSDKANVTLKEGSVILHTEEGKVVKMAPGDFVEFRNDDLRKKQVKVDSVIAWKEHQLQMNGTPLRDLIVVMRENFGVQVTTSGPAVEEKKIYAIIQTNNLDLLLATLQATGDFDITRDGDNIMIKDKTN</sequence>
<dbReference type="EMBL" id="BMJC01000001">
    <property type="protein sequence ID" value="GGA88377.1"/>
    <property type="molecule type" value="Genomic_DNA"/>
</dbReference>
<dbReference type="Pfam" id="PF16344">
    <property type="entry name" value="FecR_C"/>
    <property type="match status" value="1"/>
</dbReference>
<evidence type="ECO:0000259" key="3">
    <source>
        <dbReference type="Pfam" id="PF16344"/>
    </source>
</evidence>
<keyword evidence="1" id="KW-0812">Transmembrane</keyword>
<feature type="domain" description="FecR protein" evidence="2">
    <location>
        <begin position="133"/>
        <end position="226"/>
    </location>
</feature>
<dbReference type="Pfam" id="PF04773">
    <property type="entry name" value="FecR"/>
    <property type="match status" value="1"/>
</dbReference>
<proteinExistence type="predicted"/>
<dbReference type="PANTHER" id="PTHR30273:SF2">
    <property type="entry name" value="PROTEIN FECR"/>
    <property type="match status" value="1"/>
</dbReference>
<dbReference type="Gene3D" id="2.60.120.1440">
    <property type="match status" value="1"/>
</dbReference>
<dbReference type="InterPro" id="IPR032508">
    <property type="entry name" value="FecR_C"/>
</dbReference>
<evidence type="ECO:0000256" key="1">
    <source>
        <dbReference type="SAM" id="Phobius"/>
    </source>
</evidence>
<feature type="transmembrane region" description="Helical" evidence="1">
    <location>
        <begin position="105"/>
        <end position="122"/>
    </location>
</feature>
<dbReference type="AlphaFoldDB" id="A0A8J2U9F2"/>
<keyword evidence="5" id="KW-1185">Reference proteome</keyword>
<dbReference type="GO" id="GO:0016989">
    <property type="term" value="F:sigma factor antagonist activity"/>
    <property type="evidence" value="ECO:0007669"/>
    <property type="project" value="TreeGrafter"/>
</dbReference>
<reference evidence="4" key="2">
    <citation type="submission" date="2020-09" db="EMBL/GenBank/DDBJ databases">
        <authorList>
            <person name="Sun Q."/>
            <person name="Zhou Y."/>
        </authorList>
    </citation>
    <scope>NUCLEOTIDE SEQUENCE</scope>
    <source>
        <strain evidence="4">CGMCC 1.15448</strain>
    </source>
</reference>
<name>A0A8J2U9F2_9BACT</name>
<protein>
    <recommendedName>
        <fullName evidence="6">DUF4974 domain-containing protein</fullName>
    </recommendedName>
</protein>
<organism evidence="4 5">
    <name type="scientific">Puia dinghuensis</name>
    <dbReference type="NCBI Taxonomy" id="1792502"/>
    <lineage>
        <taxon>Bacteria</taxon>
        <taxon>Pseudomonadati</taxon>
        <taxon>Bacteroidota</taxon>
        <taxon>Chitinophagia</taxon>
        <taxon>Chitinophagales</taxon>
        <taxon>Chitinophagaceae</taxon>
        <taxon>Puia</taxon>
    </lineage>
</organism>
<feature type="domain" description="Protein FecR C-terminal" evidence="3">
    <location>
        <begin position="269"/>
        <end position="336"/>
    </location>
</feature>
<keyword evidence="1" id="KW-1133">Transmembrane helix</keyword>
<accession>A0A8J2U9F2</accession>
<keyword evidence="1" id="KW-0472">Membrane</keyword>
<evidence type="ECO:0000313" key="4">
    <source>
        <dbReference type="EMBL" id="GGA88377.1"/>
    </source>
</evidence>
<dbReference type="PIRSF" id="PIRSF018266">
    <property type="entry name" value="FecR"/>
    <property type="match status" value="1"/>
</dbReference>
<evidence type="ECO:0008006" key="6">
    <source>
        <dbReference type="Google" id="ProtNLM"/>
    </source>
</evidence>
<dbReference type="Gene3D" id="3.55.50.30">
    <property type="match status" value="1"/>
</dbReference>
<dbReference type="InterPro" id="IPR012373">
    <property type="entry name" value="Ferrdict_sens_TM"/>
</dbReference>
<dbReference type="Proteomes" id="UP000607559">
    <property type="component" value="Unassembled WGS sequence"/>
</dbReference>
<reference evidence="4" key="1">
    <citation type="journal article" date="2014" name="Int. J. Syst. Evol. Microbiol.">
        <title>Complete genome sequence of Corynebacterium casei LMG S-19264T (=DSM 44701T), isolated from a smear-ripened cheese.</title>
        <authorList>
            <consortium name="US DOE Joint Genome Institute (JGI-PGF)"/>
            <person name="Walter F."/>
            <person name="Albersmeier A."/>
            <person name="Kalinowski J."/>
            <person name="Ruckert C."/>
        </authorList>
    </citation>
    <scope>NUCLEOTIDE SEQUENCE</scope>
    <source>
        <strain evidence="4">CGMCC 1.15448</strain>
    </source>
</reference>
<gene>
    <name evidence="4" type="ORF">GCM10011511_09470</name>
</gene>
<evidence type="ECO:0000313" key="5">
    <source>
        <dbReference type="Proteomes" id="UP000607559"/>
    </source>
</evidence>
<dbReference type="PANTHER" id="PTHR30273">
    <property type="entry name" value="PERIPLASMIC SIGNAL SENSOR AND SIGMA FACTOR ACTIVATOR FECR-RELATED"/>
    <property type="match status" value="1"/>
</dbReference>